<evidence type="ECO:0000313" key="7">
    <source>
        <dbReference type="EMBL" id="CDO57638.1"/>
    </source>
</evidence>
<proteinExistence type="inferred from homology"/>
<dbReference type="PIRSF" id="PIRSF018153">
    <property type="entry name" value="Glyco_trans_15"/>
    <property type="match status" value="1"/>
</dbReference>
<keyword evidence="4" id="KW-0808">Transferase</keyword>
<evidence type="ECO:0000313" key="8">
    <source>
        <dbReference type="Proteomes" id="UP000242525"/>
    </source>
</evidence>
<evidence type="ECO:0000256" key="3">
    <source>
        <dbReference type="ARBA" id="ARBA00022676"/>
    </source>
</evidence>
<dbReference type="GO" id="GO:0016020">
    <property type="term" value="C:membrane"/>
    <property type="evidence" value="ECO:0007669"/>
    <property type="project" value="UniProtKB-SubCell"/>
</dbReference>
<name>A0A0J9XJT2_GEOCN</name>
<dbReference type="SUPFAM" id="SSF53448">
    <property type="entry name" value="Nucleotide-diphospho-sugar transferases"/>
    <property type="match status" value="1"/>
</dbReference>
<dbReference type="Gene3D" id="3.90.550.10">
    <property type="entry name" value="Spore Coat Polysaccharide Biosynthesis Protein SpsA, Chain A"/>
    <property type="match status" value="1"/>
</dbReference>
<sequence length="385" mass="46087">MMFKSTQRLRFQAFFFTILMILLVHAYISYRRLYVLDSFNRWESLQAHQNDKTRLSSNDSDYKRENATFVSLARNSDIYSIAQSIQDVESRFNNKYHYDWVFFNDEPFTPEFIDYTSHLVSGRAFYETVPKEFWSYPKHINQTKAAEQRDAMVQKKIIYADSESYRHMCRFESGFFWQMPIMDNYRYYWRVEPDIHIYCDIEEDLFKVMAENQYKYGFTIAMYEFFETIPTLWTATMDFVKANPKYVHENNLLDFISDDHGKSYNLCHFWSNFEIADLDFWRSPEYREYFDHLDKQGGFFYERWGDAPVHSLAAALFLNRTEVKYFGQVGYSHPPYTNCPTDQGFHNSHRCTCNPGNSFTFEGYSCASKYFKVQGIDGNSYASYL</sequence>
<dbReference type="GO" id="GO:0006487">
    <property type="term" value="P:protein N-linked glycosylation"/>
    <property type="evidence" value="ECO:0007669"/>
    <property type="project" value="TreeGrafter"/>
</dbReference>
<comment type="caution">
    <text evidence="7">The sequence shown here is derived from an EMBL/GenBank/DDBJ whole genome shotgun (WGS) entry which is preliminary data.</text>
</comment>
<dbReference type="InterPro" id="IPR002685">
    <property type="entry name" value="Glyco_trans_15"/>
</dbReference>
<dbReference type="AlphaFoldDB" id="A0A0J9XJT2"/>
<dbReference type="GO" id="GO:0000032">
    <property type="term" value="P:cell wall mannoprotein biosynthetic process"/>
    <property type="evidence" value="ECO:0007669"/>
    <property type="project" value="TreeGrafter"/>
</dbReference>
<dbReference type="PANTHER" id="PTHR31121:SF6">
    <property type="entry name" value="ALPHA-1,2 MANNOSYLTRANSFERASE KTR1"/>
    <property type="match status" value="1"/>
</dbReference>
<dbReference type="OrthoDB" id="439943at2759"/>
<comment type="subcellular location">
    <subcellularLocation>
        <location evidence="1">Membrane</location>
        <topology evidence="1">Single-pass type II membrane protein</topology>
    </subcellularLocation>
</comment>
<comment type="similarity">
    <text evidence="2">Belongs to the glycosyltransferase 15 family.</text>
</comment>
<dbReference type="Pfam" id="PF01793">
    <property type="entry name" value="Glyco_transf_15"/>
    <property type="match status" value="1"/>
</dbReference>
<gene>
    <name evidence="7" type="ORF">BN980_GECA23s01297g</name>
</gene>
<protein>
    <submittedName>
        <fullName evidence="7">Similar to Saccharomyces cerevisiae YOR099W KTR1 Alpha-1,2-mannosyltransferase involved in O-and N-linked protein glycosylation</fullName>
    </submittedName>
</protein>
<accession>A0A0J9XJT2</accession>
<evidence type="ECO:0000256" key="1">
    <source>
        <dbReference type="ARBA" id="ARBA00004606"/>
    </source>
</evidence>
<evidence type="ECO:0000256" key="5">
    <source>
        <dbReference type="ARBA" id="ARBA00022968"/>
    </source>
</evidence>
<evidence type="ECO:0000256" key="4">
    <source>
        <dbReference type="ARBA" id="ARBA00022679"/>
    </source>
</evidence>
<dbReference type="EMBL" id="CCBN010000023">
    <property type="protein sequence ID" value="CDO57638.1"/>
    <property type="molecule type" value="Genomic_DNA"/>
</dbReference>
<dbReference type="STRING" id="1173061.A0A0J9XJT2"/>
<dbReference type="PANTHER" id="PTHR31121">
    <property type="entry name" value="ALPHA-1,2 MANNOSYLTRANSFERASE KTR1"/>
    <property type="match status" value="1"/>
</dbReference>
<keyword evidence="5" id="KW-0735">Signal-anchor</keyword>
<organism evidence="7 8">
    <name type="scientific">Geotrichum candidum</name>
    <name type="common">Oospora lactis</name>
    <name type="synonym">Dipodascus geotrichum</name>
    <dbReference type="NCBI Taxonomy" id="1173061"/>
    <lineage>
        <taxon>Eukaryota</taxon>
        <taxon>Fungi</taxon>
        <taxon>Dikarya</taxon>
        <taxon>Ascomycota</taxon>
        <taxon>Saccharomycotina</taxon>
        <taxon>Dipodascomycetes</taxon>
        <taxon>Dipodascales</taxon>
        <taxon>Dipodascaceae</taxon>
        <taxon>Geotrichum</taxon>
    </lineage>
</organism>
<dbReference type="GO" id="GO:0000026">
    <property type="term" value="F:alpha-1,2-mannosyltransferase activity"/>
    <property type="evidence" value="ECO:0007669"/>
    <property type="project" value="TreeGrafter"/>
</dbReference>
<evidence type="ECO:0000256" key="6">
    <source>
        <dbReference type="PIRSR" id="PIRSR018153-1"/>
    </source>
</evidence>
<dbReference type="GO" id="GO:0006493">
    <property type="term" value="P:protein O-linked glycosylation"/>
    <property type="evidence" value="ECO:0007669"/>
    <property type="project" value="TreeGrafter"/>
</dbReference>
<evidence type="ECO:0000256" key="2">
    <source>
        <dbReference type="ARBA" id="ARBA00007677"/>
    </source>
</evidence>
<feature type="active site" description="Nucleophile" evidence="6">
    <location>
        <position position="274"/>
    </location>
</feature>
<dbReference type="GO" id="GO:0005794">
    <property type="term" value="C:Golgi apparatus"/>
    <property type="evidence" value="ECO:0007669"/>
    <property type="project" value="TreeGrafter"/>
</dbReference>
<dbReference type="Proteomes" id="UP000242525">
    <property type="component" value="Unassembled WGS sequence"/>
</dbReference>
<dbReference type="InterPro" id="IPR029044">
    <property type="entry name" value="Nucleotide-diphossugar_trans"/>
</dbReference>
<keyword evidence="8" id="KW-1185">Reference proteome</keyword>
<keyword evidence="5" id="KW-0812">Transmembrane</keyword>
<keyword evidence="3" id="KW-0328">Glycosyltransferase</keyword>
<reference evidence="7" key="1">
    <citation type="submission" date="2014-03" db="EMBL/GenBank/DDBJ databases">
        <authorList>
            <person name="Casaregola S."/>
        </authorList>
    </citation>
    <scope>NUCLEOTIDE SEQUENCE [LARGE SCALE GENOMIC DNA]</scope>
    <source>
        <strain evidence="7">CLIB 918</strain>
    </source>
</reference>
<dbReference type="FunFam" id="3.90.550.10:FF:000051">
    <property type="entry name" value="Alpha-1,2-mannosyltransferase (Ktr4)"/>
    <property type="match status" value="1"/>
</dbReference>